<keyword evidence="4" id="KW-0963">Cytoplasm</keyword>
<keyword evidence="9 18" id="KW-0788">Thiol protease</keyword>
<evidence type="ECO:0000256" key="14">
    <source>
        <dbReference type="ARBA" id="ARBA00023163"/>
    </source>
</evidence>
<evidence type="ECO:0000256" key="1">
    <source>
        <dbReference type="ARBA" id="ARBA00000707"/>
    </source>
</evidence>
<keyword evidence="8 18" id="KW-0378">Hydrolase</keyword>
<dbReference type="GeneTree" id="ENSGT00940000155545"/>
<dbReference type="InterPro" id="IPR050185">
    <property type="entry name" value="Ub_carboxyl-term_hydrolase"/>
</dbReference>
<keyword evidence="5 18" id="KW-0645">Protease</keyword>
<feature type="domain" description="USP" evidence="20">
    <location>
        <begin position="309"/>
        <end position="650"/>
    </location>
</feature>
<feature type="compositionally biased region" description="Basic and acidic residues" evidence="19">
    <location>
        <begin position="287"/>
        <end position="299"/>
    </location>
</feature>
<evidence type="ECO:0000256" key="16">
    <source>
        <dbReference type="ARBA" id="ARBA00061628"/>
    </source>
</evidence>
<reference evidence="21" key="1">
    <citation type="submission" date="2025-08" db="UniProtKB">
        <authorList>
            <consortium name="Ensembl"/>
        </authorList>
    </citation>
    <scope>IDENTIFICATION</scope>
</reference>
<evidence type="ECO:0000256" key="3">
    <source>
        <dbReference type="ARBA" id="ARBA00004496"/>
    </source>
</evidence>
<evidence type="ECO:0000256" key="5">
    <source>
        <dbReference type="ARBA" id="ARBA00022670"/>
    </source>
</evidence>
<evidence type="ECO:0000256" key="17">
    <source>
        <dbReference type="ARBA" id="ARBA00063395"/>
    </source>
</evidence>
<dbReference type="GO" id="GO:0004843">
    <property type="term" value="F:cysteine-type deubiquitinase activity"/>
    <property type="evidence" value="ECO:0007669"/>
    <property type="project" value="UniProtKB-UniRule"/>
</dbReference>
<evidence type="ECO:0000256" key="13">
    <source>
        <dbReference type="ARBA" id="ARBA00023159"/>
    </source>
</evidence>
<evidence type="ECO:0000256" key="4">
    <source>
        <dbReference type="ARBA" id="ARBA00022490"/>
    </source>
</evidence>
<keyword evidence="15" id="KW-0539">Nucleus</keyword>
<evidence type="ECO:0000313" key="22">
    <source>
        <dbReference type="Proteomes" id="UP000694569"/>
    </source>
</evidence>
<dbReference type="PROSITE" id="PS00972">
    <property type="entry name" value="USP_1"/>
    <property type="match status" value="1"/>
</dbReference>
<dbReference type="GO" id="GO:0005634">
    <property type="term" value="C:nucleus"/>
    <property type="evidence" value="ECO:0007669"/>
    <property type="project" value="UniProtKB-SubCell"/>
</dbReference>
<dbReference type="PROSITE" id="PS50235">
    <property type="entry name" value="USP_3"/>
    <property type="match status" value="1"/>
</dbReference>
<sequence>MRVALSTRPTMPQVCEARVVRGKDSGVITSQPKPAGRLLTSHRTVSQERQSSAYSTTIFSNGAFPPQKLRPLPPRPNVDDKVKTIRSHVVQKTDVPSSVAKKGPVKGNHALRVANTAATSKVSSPPLQRRQGSLSRSKSVSYGDLRLCADKTAEITNGLARLEMRERSASSSRKPPLDPAVLKRSSSLKRLHVLPVEDLQLKQVSPPLRSIRADVPTKAAPIKTEENKKPPQTHNPHPTEAPICNGVTTREKSLTVTSPRKACMSAAVRNLQLSTLLQGLLGSGVPEPKRRSSKGEKPSRVPVLGTGHVGLRNLGNTCFMNAVLQCLSSTKSLRDYILCQEYRYEQPGNCKGQQELTEAFADVLVSLWSPEVTDAVNPSRLKSVFQKYVPSFTGYSQQDAQEFLKFFMDRIHVEINRKCRKPPSILSDTKRPMPVEPQDSLSDDERANQMWKRYLEREDSKVVDLFVGQLKSCLKCQSCGYRSPTFEVFCDLSLPIPKKGFTSGKVSLLDCFNLFTKEEELNSENAPICDRCRQRTKSTKKLTIQRFPRILILHLNRFSTTRFSIKKCSVFVDFPLQKLNLKEFASEKAGSPVYNLYALCNHSGSVHYGHYTAYCKGQSGWCAYNDARTSPISESQIASSEGYVLFYEMEEACWK</sequence>
<dbReference type="GO" id="GO:0006508">
    <property type="term" value="P:proteolysis"/>
    <property type="evidence" value="ECO:0007669"/>
    <property type="project" value="UniProtKB-KW"/>
</dbReference>
<proteinExistence type="inferred from homology"/>
<feature type="compositionally biased region" description="Polar residues" evidence="19">
    <location>
        <begin position="116"/>
        <end position="140"/>
    </location>
</feature>
<dbReference type="PANTHER" id="PTHR21646:SF6">
    <property type="entry name" value="UBIQUITIN CARBOXYL-TERMINAL HYDROLASE 21"/>
    <property type="match status" value="1"/>
</dbReference>
<evidence type="ECO:0000256" key="8">
    <source>
        <dbReference type="ARBA" id="ARBA00022801"/>
    </source>
</evidence>
<keyword evidence="6" id="KW-0479">Metal-binding</keyword>
<dbReference type="AlphaFoldDB" id="A0A8C5PTL1"/>
<evidence type="ECO:0000256" key="9">
    <source>
        <dbReference type="ARBA" id="ARBA00022807"/>
    </source>
</evidence>
<feature type="region of interest" description="Disordered" evidence="19">
    <location>
        <begin position="115"/>
        <end position="140"/>
    </location>
</feature>
<name>A0A8C5PTL1_9ANUR</name>
<accession>A0A8C5PTL1</accession>
<dbReference type="Pfam" id="PF00443">
    <property type="entry name" value="UCH"/>
    <property type="match status" value="1"/>
</dbReference>
<reference evidence="21" key="2">
    <citation type="submission" date="2025-09" db="UniProtKB">
        <authorList>
            <consortium name="Ensembl"/>
        </authorList>
    </citation>
    <scope>IDENTIFICATION</scope>
</reference>
<evidence type="ECO:0000256" key="11">
    <source>
        <dbReference type="ARBA" id="ARBA00022853"/>
    </source>
</evidence>
<dbReference type="GO" id="GO:0046872">
    <property type="term" value="F:metal ion binding"/>
    <property type="evidence" value="ECO:0007669"/>
    <property type="project" value="UniProtKB-KW"/>
</dbReference>
<evidence type="ECO:0000256" key="7">
    <source>
        <dbReference type="ARBA" id="ARBA00022786"/>
    </source>
</evidence>
<evidence type="ECO:0000259" key="20">
    <source>
        <dbReference type="PROSITE" id="PS50235"/>
    </source>
</evidence>
<comment type="subcellular location">
    <subcellularLocation>
        <location evidence="3">Cytoplasm</location>
    </subcellularLocation>
    <subcellularLocation>
        <location evidence="2">Nucleus</location>
    </subcellularLocation>
</comment>
<dbReference type="Proteomes" id="UP000694569">
    <property type="component" value="Unplaced"/>
</dbReference>
<dbReference type="Ensembl" id="ENSLLET00000028399.1">
    <property type="protein sequence ID" value="ENSLLEP00000027334.1"/>
    <property type="gene ID" value="ENSLLEG00000017287.1"/>
</dbReference>
<dbReference type="OrthoDB" id="265306at2759"/>
<evidence type="ECO:0000256" key="19">
    <source>
        <dbReference type="SAM" id="MobiDB-lite"/>
    </source>
</evidence>
<comment type="subunit">
    <text evidence="17">Interacts with BEND3.</text>
</comment>
<dbReference type="InterPro" id="IPR018200">
    <property type="entry name" value="USP_CS"/>
</dbReference>
<keyword evidence="13" id="KW-0010">Activator</keyword>
<feature type="region of interest" description="Disordered" evidence="19">
    <location>
        <begin position="282"/>
        <end position="304"/>
    </location>
</feature>
<dbReference type="CDD" id="cd02674">
    <property type="entry name" value="Peptidase_C19R"/>
    <property type="match status" value="1"/>
</dbReference>
<evidence type="ECO:0000256" key="6">
    <source>
        <dbReference type="ARBA" id="ARBA00022723"/>
    </source>
</evidence>
<keyword evidence="10" id="KW-0862">Zinc</keyword>
<dbReference type="GO" id="GO:0006325">
    <property type="term" value="P:chromatin organization"/>
    <property type="evidence" value="ECO:0007669"/>
    <property type="project" value="UniProtKB-KW"/>
</dbReference>
<dbReference type="InterPro" id="IPR001394">
    <property type="entry name" value="Peptidase_C19_UCH"/>
</dbReference>
<organism evidence="21 22">
    <name type="scientific">Leptobrachium leishanense</name>
    <name type="common">Leishan spiny toad</name>
    <dbReference type="NCBI Taxonomy" id="445787"/>
    <lineage>
        <taxon>Eukaryota</taxon>
        <taxon>Metazoa</taxon>
        <taxon>Chordata</taxon>
        <taxon>Craniata</taxon>
        <taxon>Vertebrata</taxon>
        <taxon>Euteleostomi</taxon>
        <taxon>Amphibia</taxon>
        <taxon>Batrachia</taxon>
        <taxon>Anura</taxon>
        <taxon>Pelobatoidea</taxon>
        <taxon>Megophryidae</taxon>
        <taxon>Leptobrachium</taxon>
    </lineage>
</organism>
<keyword evidence="22" id="KW-1185">Reference proteome</keyword>
<dbReference type="PANTHER" id="PTHR21646">
    <property type="entry name" value="UBIQUITIN CARBOXYL-TERMINAL HYDROLASE"/>
    <property type="match status" value="1"/>
</dbReference>
<keyword evidence="7 18" id="KW-0833">Ubl conjugation pathway</keyword>
<gene>
    <name evidence="21" type="primary">USP21</name>
</gene>
<evidence type="ECO:0000256" key="12">
    <source>
        <dbReference type="ARBA" id="ARBA00023015"/>
    </source>
</evidence>
<evidence type="ECO:0000256" key="18">
    <source>
        <dbReference type="RuleBase" id="RU366025"/>
    </source>
</evidence>
<dbReference type="InterPro" id="IPR038765">
    <property type="entry name" value="Papain-like_cys_pep_sf"/>
</dbReference>
<keyword evidence="14" id="KW-0804">Transcription</keyword>
<dbReference type="EC" id="3.4.19.12" evidence="18"/>
<dbReference type="PROSITE" id="PS00973">
    <property type="entry name" value="USP_2"/>
    <property type="match status" value="1"/>
</dbReference>
<dbReference type="GO" id="GO:0016579">
    <property type="term" value="P:protein deubiquitination"/>
    <property type="evidence" value="ECO:0007669"/>
    <property type="project" value="InterPro"/>
</dbReference>
<evidence type="ECO:0000256" key="15">
    <source>
        <dbReference type="ARBA" id="ARBA00023242"/>
    </source>
</evidence>
<dbReference type="SUPFAM" id="SSF54001">
    <property type="entry name" value="Cysteine proteinases"/>
    <property type="match status" value="1"/>
</dbReference>
<evidence type="ECO:0000256" key="10">
    <source>
        <dbReference type="ARBA" id="ARBA00022833"/>
    </source>
</evidence>
<comment type="similarity">
    <text evidence="16">Belongs to the peptidase C19 family. USP21 subfamily.</text>
</comment>
<protein>
    <recommendedName>
        <fullName evidence="18">Ubiquitin carboxyl-terminal hydrolase</fullName>
        <ecNumber evidence="18">3.4.19.12</ecNumber>
    </recommendedName>
</protein>
<keyword evidence="12" id="KW-0805">Transcription regulation</keyword>
<keyword evidence="11" id="KW-0156">Chromatin regulator</keyword>
<dbReference type="Gene3D" id="3.90.70.10">
    <property type="entry name" value="Cysteine proteinases"/>
    <property type="match status" value="1"/>
</dbReference>
<dbReference type="GO" id="GO:0005737">
    <property type="term" value="C:cytoplasm"/>
    <property type="evidence" value="ECO:0007669"/>
    <property type="project" value="UniProtKB-SubCell"/>
</dbReference>
<comment type="catalytic activity">
    <reaction evidence="1 18">
        <text>Thiol-dependent hydrolysis of ester, thioester, amide, peptide and isopeptide bonds formed by the C-terminal Gly of ubiquitin (a 76-residue protein attached to proteins as an intracellular targeting signal).</text>
        <dbReference type="EC" id="3.4.19.12"/>
    </reaction>
</comment>
<evidence type="ECO:0000256" key="2">
    <source>
        <dbReference type="ARBA" id="ARBA00004123"/>
    </source>
</evidence>
<evidence type="ECO:0000313" key="21">
    <source>
        <dbReference type="Ensembl" id="ENSLLEP00000027334.1"/>
    </source>
</evidence>
<dbReference type="InterPro" id="IPR028889">
    <property type="entry name" value="USP"/>
</dbReference>
<feature type="region of interest" description="Disordered" evidence="19">
    <location>
        <begin position="217"/>
        <end position="244"/>
    </location>
</feature>
<dbReference type="FunFam" id="3.90.70.10:FF:000058">
    <property type="entry name" value="Ubiquitin carboxyl-terminal hydrolase 21"/>
    <property type="match status" value="1"/>
</dbReference>